<accession>A0A518B449</accession>
<dbReference type="InterPro" id="IPR029063">
    <property type="entry name" value="SAM-dependent_MTases_sf"/>
</dbReference>
<dbReference type="SUPFAM" id="SSF53335">
    <property type="entry name" value="S-adenosyl-L-methionine-dependent methyltransferases"/>
    <property type="match status" value="1"/>
</dbReference>
<dbReference type="KEGG" id="knv:Pan216_25640"/>
<name>A0A518B449_9BACT</name>
<gene>
    <name evidence="1" type="ORF">Pan216_25640</name>
</gene>
<dbReference type="Proteomes" id="UP000317093">
    <property type="component" value="Chromosome"/>
</dbReference>
<protein>
    <submittedName>
        <fullName evidence="1">Cephalosporin hydroxylase</fullName>
    </submittedName>
</protein>
<proteinExistence type="predicted"/>
<dbReference type="Gene3D" id="3.40.50.150">
    <property type="entry name" value="Vaccinia Virus protein VP39"/>
    <property type="match status" value="1"/>
</dbReference>
<sequence length="237" mass="26847">MYPEPMGIAQTNVPKRRPIRQVLAEMGVETNPYAGFDASQFNLDLHGWHSTHPLFEQVIANRRPEVIIEIGTWYGASAIHMGKLLRKHSIAGTIVCVDTWLGNLPLMRMEHYRRLLKRTHGMPSIYPQFLANVIHSKLQETLLPIPMTSVVTGRALRRERATADFVYVDGSHNEQDVATDLAIYWELLAPGGVMMGDDYTTQYRGVVNAVNRFANEKGLKLLTNREKWLLEHPASSS</sequence>
<dbReference type="RefSeq" id="WP_145258260.1">
    <property type="nucleotide sequence ID" value="NZ_CP036279.1"/>
</dbReference>
<dbReference type="PANTHER" id="PTHR37909:SF1">
    <property type="entry name" value="S-ADENOSYL-L-METHIONINE-DEPENDENT METHYLTRANSFERASES SUPERFAMILY PROTEIN"/>
    <property type="match status" value="1"/>
</dbReference>
<dbReference type="AlphaFoldDB" id="A0A518B449"/>
<dbReference type="Pfam" id="PF13578">
    <property type="entry name" value="Methyltransf_24"/>
    <property type="match status" value="1"/>
</dbReference>
<evidence type="ECO:0000313" key="1">
    <source>
        <dbReference type="EMBL" id="QDU61702.1"/>
    </source>
</evidence>
<dbReference type="PANTHER" id="PTHR37909">
    <property type="entry name" value="S-ADENOSYL-L-METHIONINE-DEPENDENT METHYLTRANSFERASES SUPERFAMILY PROTEIN"/>
    <property type="match status" value="1"/>
</dbReference>
<reference evidence="1 2" key="1">
    <citation type="submission" date="2019-02" db="EMBL/GenBank/DDBJ databases">
        <title>Deep-cultivation of Planctomycetes and their phenomic and genomic characterization uncovers novel biology.</title>
        <authorList>
            <person name="Wiegand S."/>
            <person name="Jogler M."/>
            <person name="Boedeker C."/>
            <person name="Pinto D."/>
            <person name="Vollmers J."/>
            <person name="Rivas-Marin E."/>
            <person name="Kohn T."/>
            <person name="Peeters S.H."/>
            <person name="Heuer A."/>
            <person name="Rast P."/>
            <person name="Oberbeckmann S."/>
            <person name="Bunk B."/>
            <person name="Jeske O."/>
            <person name="Meyerdierks A."/>
            <person name="Storesund J.E."/>
            <person name="Kallscheuer N."/>
            <person name="Luecker S."/>
            <person name="Lage O.M."/>
            <person name="Pohl T."/>
            <person name="Merkel B.J."/>
            <person name="Hornburger P."/>
            <person name="Mueller R.-W."/>
            <person name="Bruemmer F."/>
            <person name="Labrenz M."/>
            <person name="Spormann A.M."/>
            <person name="Op den Camp H."/>
            <person name="Overmann J."/>
            <person name="Amann R."/>
            <person name="Jetten M.S.M."/>
            <person name="Mascher T."/>
            <person name="Medema M.H."/>
            <person name="Devos D.P."/>
            <person name="Kaster A.-K."/>
            <person name="Ovreas L."/>
            <person name="Rohde M."/>
            <person name="Galperin M.Y."/>
            <person name="Jogler C."/>
        </authorList>
    </citation>
    <scope>NUCLEOTIDE SEQUENCE [LARGE SCALE GENOMIC DNA]</scope>
    <source>
        <strain evidence="1 2">Pan216</strain>
    </source>
</reference>
<dbReference type="EMBL" id="CP036279">
    <property type="protein sequence ID" value="QDU61702.1"/>
    <property type="molecule type" value="Genomic_DNA"/>
</dbReference>
<dbReference type="OrthoDB" id="292666at2"/>
<evidence type="ECO:0000313" key="2">
    <source>
        <dbReference type="Proteomes" id="UP000317093"/>
    </source>
</evidence>
<keyword evidence="2" id="KW-1185">Reference proteome</keyword>
<organism evidence="1 2">
    <name type="scientific">Kolteria novifilia</name>
    <dbReference type="NCBI Taxonomy" id="2527975"/>
    <lineage>
        <taxon>Bacteria</taxon>
        <taxon>Pseudomonadati</taxon>
        <taxon>Planctomycetota</taxon>
        <taxon>Planctomycetia</taxon>
        <taxon>Kolteriales</taxon>
        <taxon>Kolteriaceae</taxon>
        <taxon>Kolteria</taxon>
    </lineage>
</organism>